<accession>A2I2W7</accession>
<dbReference type="Proteomes" id="UP000008090">
    <property type="component" value="Segment"/>
</dbReference>
<protein>
    <submittedName>
        <fullName evidence="1">Putative phage-related protein</fullName>
    </submittedName>
</protein>
<sequence>MSEPIKLQAGDSITWSREAPGYPAEDGWSLHYALRGPAPIDLSTTGDGTVYKVSVSAADSAKWSAGDYVFSCFVVKGEDRQTLGTGRLTILPDLAATNPVDARSHAKRMLDAIEATLEKRATRDQQSYEIEGRRLDRIPIPELLKLRDRYRREHQRELEQAGLRPRRQSFIRVSLS</sequence>
<organism evidence="1 2">
    <name type="scientific">Vibrio phage VP882</name>
    <dbReference type="NCBI Taxonomy" id="2913982"/>
    <lineage>
        <taxon>Viruses</taxon>
        <taxon>Duplodnaviria</taxon>
        <taxon>Heunggongvirae</taxon>
        <taxon>Uroviricota</taxon>
        <taxon>Caudoviricetes</taxon>
        <taxon>Hapunavirus</taxon>
        <taxon>Hapunavirus VP882</taxon>
    </lineage>
</organism>
<evidence type="ECO:0000313" key="1">
    <source>
        <dbReference type="EMBL" id="ABM73381.1"/>
    </source>
</evidence>
<keyword evidence="2" id="KW-1185">Reference proteome</keyword>
<reference evidence="1 2" key="1">
    <citation type="journal article" date="2009" name="Appl. Environ. Microbiol.">
        <title>Characterization of a new plasmid-like prophage in a pandemic Vibrio parahaemolyticus O3:K6 strain.</title>
        <authorList>
            <person name="Lan S.F."/>
            <person name="Huang C.H."/>
            <person name="Chang C.H."/>
            <person name="Liao W.C."/>
            <person name="Lin I.H."/>
            <person name="Jian W.N."/>
            <person name="Wu Y.G."/>
            <person name="Chen S.Y."/>
            <person name="Wong H.C."/>
        </authorList>
    </citation>
    <scope>NUCLEOTIDE SEQUENCE [LARGE SCALE GENOMIC DNA]</scope>
</reference>
<proteinExistence type="predicted"/>
<name>A2I2W7_9CAUD</name>
<dbReference type="KEGG" id="vg:5076260"/>
<dbReference type="OrthoDB" id="15515at10239"/>
<dbReference type="RefSeq" id="YP_001039816.1">
    <property type="nucleotide sequence ID" value="NC_009016.1"/>
</dbReference>
<evidence type="ECO:0000313" key="2">
    <source>
        <dbReference type="Proteomes" id="UP000008090"/>
    </source>
</evidence>
<dbReference type="GeneID" id="5076260"/>
<dbReference type="EMBL" id="EF057797">
    <property type="protein sequence ID" value="ABM73381.1"/>
    <property type="molecule type" value="Genomic_DNA"/>
</dbReference>